<keyword evidence="7 12" id="KW-0472">Membrane</keyword>
<dbReference type="GO" id="GO:0005886">
    <property type="term" value="C:plasma membrane"/>
    <property type="evidence" value="ECO:0007669"/>
    <property type="project" value="UniProtKB-SubCell"/>
</dbReference>
<dbReference type="Gene3D" id="1.10.287.70">
    <property type="match status" value="1"/>
</dbReference>
<reference evidence="14" key="1">
    <citation type="submission" date="2020-08" db="EMBL/GenBank/DDBJ databases">
        <title>Multicomponent nature underlies the extraordinary mechanical properties of spider dragline silk.</title>
        <authorList>
            <person name="Kono N."/>
            <person name="Nakamura H."/>
            <person name="Mori M."/>
            <person name="Yoshida Y."/>
            <person name="Ohtoshi R."/>
            <person name="Malay A.D."/>
            <person name="Moran D.A.P."/>
            <person name="Tomita M."/>
            <person name="Numata K."/>
            <person name="Arakawa K."/>
        </authorList>
    </citation>
    <scope>NUCLEOTIDE SEQUENCE</scope>
</reference>
<feature type="transmembrane region" description="Helical" evidence="12">
    <location>
        <begin position="266"/>
        <end position="292"/>
    </location>
</feature>
<dbReference type="SMART" id="SM00918">
    <property type="entry name" value="Lig_chan-Glu_bd"/>
    <property type="match status" value="1"/>
</dbReference>
<dbReference type="PANTHER" id="PTHR42643:SF24">
    <property type="entry name" value="IONOTROPIC RECEPTOR 60A"/>
    <property type="match status" value="1"/>
</dbReference>
<dbReference type="AlphaFoldDB" id="A0A8X6T121"/>
<evidence type="ECO:0000259" key="13">
    <source>
        <dbReference type="SMART" id="SM00918"/>
    </source>
</evidence>
<keyword evidence="4 12" id="KW-0812">Transmembrane</keyword>
<accession>A0A8X6T121</accession>
<dbReference type="InterPro" id="IPR052192">
    <property type="entry name" value="Insect_Ionotropic_Sensory_Rcpt"/>
</dbReference>
<evidence type="ECO:0000256" key="8">
    <source>
        <dbReference type="ARBA" id="ARBA00023170"/>
    </source>
</evidence>
<protein>
    <submittedName>
        <fullName evidence="14">Lig_chan-Glu_bd domain-containing protein</fullName>
    </submittedName>
</protein>
<keyword evidence="5 12" id="KW-1133">Transmembrane helix</keyword>
<dbReference type="PANTHER" id="PTHR42643">
    <property type="entry name" value="IONOTROPIC RECEPTOR 20A-RELATED"/>
    <property type="match status" value="1"/>
</dbReference>
<evidence type="ECO:0000256" key="10">
    <source>
        <dbReference type="ARBA" id="ARBA00023286"/>
    </source>
</evidence>
<gene>
    <name evidence="14" type="primary">AVEN_187569_1</name>
    <name evidence="14" type="ORF">NPIL_361611</name>
</gene>
<feature type="domain" description="Ionotropic glutamate receptor L-glutamate and glycine-binding" evidence="13">
    <location>
        <begin position="153"/>
        <end position="212"/>
    </location>
</feature>
<comment type="subcellular location">
    <subcellularLocation>
        <location evidence="1">Cell membrane</location>
        <topology evidence="1">Multi-pass membrane protein</topology>
    </subcellularLocation>
</comment>
<evidence type="ECO:0000256" key="6">
    <source>
        <dbReference type="ARBA" id="ARBA00023065"/>
    </source>
</evidence>
<name>A0A8X6T121_NEPPI</name>
<dbReference type="GO" id="GO:0015276">
    <property type="term" value="F:ligand-gated monoatomic ion channel activity"/>
    <property type="evidence" value="ECO:0007669"/>
    <property type="project" value="InterPro"/>
</dbReference>
<dbReference type="InterPro" id="IPR019594">
    <property type="entry name" value="Glu/Gly-bd"/>
</dbReference>
<proteinExistence type="predicted"/>
<evidence type="ECO:0000313" key="15">
    <source>
        <dbReference type="Proteomes" id="UP000887013"/>
    </source>
</evidence>
<dbReference type="Pfam" id="PF10613">
    <property type="entry name" value="Lig_chan-Glu_bd"/>
    <property type="match status" value="1"/>
</dbReference>
<organism evidence="14 15">
    <name type="scientific">Nephila pilipes</name>
    <name type="common">Giant wood spider</name>
    <name type="synonym">Nephila maculata</name>
    <dbReference type="NCBI Taxonomy" id="299642"/>
    <lineage>
        <taxon>Eukaryota</taxon>
        <taxon>Metazoa</taxon>
        <taxon>Ecdysozoa</taxon>
        <taxon>Arthropoda</taxon>
        <taxon>Chelicerata</taxon>
        <taxon>Arachnida</taxon>
        <taxon>Araneae</taxon>
        <taxon>Araneomorphae</taxon>
        <taxon>Entelegynae</taxon>
        <taxon>Araneoidea</taxon>
        <taxon>Nephilidae</taxon>
        <taxon>Nephila</taxon>
    </lineage>
</organism>
<feature type="non-terminal residue" evidence="14">
    <location>
        <position position="1"/>
    </location>
</feature>
<keyword evidence="8" id="KW-0675">Receptor</keyword>
<evidence type="ECO:0000256" key="11">
    <source>
        <dbReference type="ARBA" id="ARBA00023303"/>
    </source>
</evidence>
<dbReference type="OrthoDB" id="6420843at2759"/>
<evidence type="ECO:0000313" key="14">
    <source>
        <dbReference type="EMBL" id="GFS73185.1"/>
    </source>
</evidence>
<keyword evidence="11" id="KW-0407">Ion channel</keyword>
<comment type="caution">
    <text evidence="14">The sequence shown here is derived from an EMBL/GenBank/DDBJ whole genome shotgun (WGS) entry which is preliminary data.</text>
</comment>
<dbReference type="Proteomes" id="UP000887013">
    <property type="component" value="Unassembled WGS sequence"/>
</dbReference>
<evidence type="ECO:0000256" key="12">
    <source>
        <dbReference type="SAM" id="Phobius"/>
    </source>
</evidence>
<evidence type="ECO:0000256" key="2">
    <source>
        <dbReference type="ARBA" id="ARBA00022448"/>
    </source>
</evidence>
<feature type="transmembrane region" description="Helical" evidence="12">
    <location>
        <begin position="313"/>
        <end position="338"/>
    </location>
</feature>
<keyword evidence="15" id="KW-1185">Reference proteome</keyword>
<evidence type="ECO:0000256" key="7">
    <source>
        <dbReference type="ARBA" id="ARBA00023136"/>
    </source>
</evidence>
<keyword evidence="6" id="KW-0406">Ion transport</keyword>
<keyword evidence="10" id="KW-1071">Ligand-gated ion channel</keyword>
<keyword evidence="9" id="KW-0325">Glycoprotein</keyword>
<evidence type="ECO:0000256" key="9">
    <source>
        <dbReference type="ARBA" id="ARBA00023180"/>
    </source>
</evidence>
<keyword evidence="2" id="KW-0813">Transport</keyword>
<sequence>SQRSFILKNFPRQLSLNKEGEEEFLIHTFGSKVPTRIKCVRVQVKIRDVLDKDKDIKTVGVSDINNLDKINLTKRWRYHQRLREQFRKRFRDEYLGILVQRPLKRKLMRPIEITDIVLVGCFEPFTKNSNFDSRLELMKFPSLLKVAVVPMKNIFEVNRNENGVLEVGGIEGNLLKVLSRALSFKYEIYVGNEWGVQSKDGNWSGIIGMLHRKEVDIGFSVAITEDRWNIIQYSRAYGREDVSFIVSKPISSNANFSFLDPFEPNVWIFSTTCLIVTSIVLSAMHKTIRLFFKMFFNLLGSLMKQPVSGIKPCILLACWHFLSTVIALSYSALLLSFLTLPPNVPIIRNFKELSEVVRQDKYRCFIERGSVLKRLLRDSNQEQYRLLFESIDRNDWTLKRSDDVYQKGLGTNVAFIGYRTILNALKAMWGKEAYEVSDDVFLSTIIGIAARKDFCCVHPLNKVLARVEASHLWNKLMEDVFLKISTATESSNEYQTHGPIKYESIKDLMIILVSVLSLIDIGNAFTRQQDLYFDAKEQCCGRNESKHSKSKHIVPRGKNLGSGSLVIMVTDSRVFVELRVQALMLPKIRVQPGLMHDVEMRQSTGEGANNLSFIGDDSRTTAYDPL</sequence>
<evidence type="ECO:0000256" key="3">
    <source>
        <dbReference type="ARBA" id="ARBA00022475"/>
    </source>
</evidence>
<dbReference type="EMBL" id="BMAW01096069">
    <property type="protein sequence ID" value="GFS73185.1"/>
    <property type="molecule type" value="Genomic_DNA"/>
</dbReference>
<keyword evidence="3" id="KW-1003">Cell membrane</keyword>
<dbReference type="Gene3D" id="3.40.190.10">
    <property type="entry name" value="Periplasmic binding protein-like II"/>
    <property type="match status" value="1"/>
</dbReference>
<evidence type="ECO:0000256" key="4">
    <source>
        <dbReference type="ARBA" id="ARBA00022692"/>
    </source>
</evidence>
<evidence type="ECO:0000256" key="5">
    <source>
        <dbReference type="ARBA" id="ARBA00022989"/>
    </source>
</evidence>
<evidence type="ECO:0000256" key="1">
    <source>
        <dbReference type="ARBA" id="ARBA00004651"/>
    </source>
</evidence>
<dbReference type="SUPFAM" id="SSF53850">
    <property type="entry name" value="Periplasmic binding protein-like II"/>
    <property type="match status" value="1"/>
</dbReference>